<feature type="region of interest" description="Disordered" evidence="1">
    <location>
        <begin position="1"/>
        <end position="31"/>
    </location>
</feature>
<feature type="non-terminal residue" evidence="2">
    <location>
        <position position="1"/>
    </location>
</feature>
<feature type="non-terminal residue" evidence="2">
    <location>
        <position position="229"/>
    </location>
</feature>
<dbReference type="AlphaFoldDB" id="A0A9N9IZF4"/>
<evidence type="ECO:0000313" key="3">
    <source>
        <dbReference type="Proteomes" id="UP000789508"/>
    </source>
</evidence>
<protein>
    <submittedName>
        <fullName evidence="2">6872_t:CDS:1</fullName>
    </submittedName>
</protein>
<organism evidence="2 3">
    <name type="scientific">Ambispora leptoticha</name>
    <dbReference type="NCBI Taxonomy" id="144679"/>
    <lineage>
        <taxon>Eukaryota</taxon>
        <taxon>Fungi</taxon>
        <taxon>Fungi incertae sedis</taxon>
        <taxon>Mucoromycota</taxon>
        <taxon>Glomeromycotina</taxon>
        <taxon>Glomeromycetes</taxon>
        <taxon>Archaeosporales</taxon>
        <taxon>Ambisporaceae</taxon>
        <taxon>Ambispora</taxon>
    </lineage>
</organism>
<proteinExistence type="predicted"/>
<name>A0A9N9IZF4_9GLOM</name>
<reference evidence="2" key="1">
    <citation type="submission" date="2021-06" db="EMBL/GenBank/DDBJ databases">
        <authorList>
            <person name="Kallberg Y."/>
            <person name="Tangrot J."/>
            <person name="Rosling A."/>
        </authorList>
    </citation>
    <scope>NUCLEOTIDE SEQUENCE</scope>
    <source>
        <strain evidence="2">FL130A</strain>
    </source>
</reference>
<dbReference type="EMBL" id="CAJVPS010044832">
    <property type="protein sequence ID" value="CAG8758221.1"/>
    <property type="molecule type" value="Genomic_DNA"/>
</dbReference>
<evidence type="ECO:0000256" key="1">
    <source>
        <dbReference type="SAM" id="MobiDB-lite"/>
    </source>
</evidence>
<feature type="compositionally biased region" description="Basic and acidic residues" evidence="1">
    <location>
        <begin position="1"/>
        <end position="21"/>
    </location>
</feature>
<keyword evidence="3" id="KW-1185">Reference proteome</keyword>
<evidence type="ECO:0000313" key="2">
    <source>
        <dbReference type="EMBL" id="CAG8758221.1"/>
    </source>
</evidence>
<gene>
    <name evidence="2" type="ORF">ALEPTO_LOCUS13562</name>
</gene>
<dbReference type="OrthoDB" id="10581582at2759"/>
<accession>A0A9N9IZF4</accession>
<sequence>AAEEKKKQDQETKKQAEEQAKQQELAQKRGQAITQITTALSQEPPLSNHELNRILADIQARRHDKITAQENNQEQINNLKKEKAIADPHKYRQEAKTKIEQKLQNNGIKTEDLSPENQQALQKLKNGEIKDPNQLVETETKIKQNIYQVEAQKKITDLTSRVQQALKLKNKSHIATLKKELLAFLSSSNIYYASQKQVAENLLAQLENYSTTNHDQNNSATKSNNFPGK</sequence>
<dbReference type="Proteomes" id="UP000789508">
    <property type="component" value="Unassembled WGS sequence"/>
</dbReference>
<comment type="caution">
    <text evidence="2">The sequence shown here is derived from an EMBL/GenBank/DDBJ whole genome shotgun (WGS) entry which is preliminary data.</text>
</comment>
<feature type="region of interest" description="Disordered" evidence="1">
    <location>
        <begin position="210"/>
        <end position="229"/>
    </location>
</feature>